<dbReference type="GO" id="GO:0005506">
    <property type="term" value="F:iron ion binding"/>
    <property type="evidence" value="ECO:0007669"/>
    <property type="project" value="UniProtKB-ARBA"/>
</dbReference>
<keyword evidence="1" id="KW-0223">Dioxygenase</keyword>
<organism evidence="1 2">
    <name type="scientific">Thermocoleostomius sinensis A174</name>
    <dbReference type="NCBI Taxonomy" id="2016057"/>
    <lineage>
        <taxon>Bacteria</taxon>
        <taxon>Bacillati</taxon>
        <taxon>Cyanobacteriota</taxon>
        <taxon>Cyanophyceae</taxon>
        <taxon>Oculatellales</taxon>
        <taxon>Oculatellaceae</taxon>
        <taxon>Thermocoleostomius</taxon>
    </lineage>
</organism>
<dbReference type="PANTHER" id="PTHR20883">
    <property type="entry name" value="PHYTANOYL-COA DIOXYGENASE DOMAIN CONTAINING 1"/>
    <property type="match status" value="1"/>
</dbReference>
<keyword evidence="1" id="KW-0560">Oxidoreductase</keyword>
<evidence type="ECO:0000313" key="1">
    <source>
        <dbReference type="EMBL" id="WAL58994.1"/>
    </source>
</evidence>
<name>A0A9E8ZBP6_9CYAN</name>
<dbReference type="Pfam" id="PF05721">
    <property type="entry name" value="PhyH"/>
    <property type="match status" value="1"/>
</dbReference>
<dbReference type="InterPro" id="IPR008775">
    <property type="entry name" value="Phytyl_CoA_dOase-like"/>
</dbReference>
<dbReference type="GO" id="GO:0016706">
    <property type="term" value="F:2-oxoglutarate-dependent dioxygenase activity"/>
    <property type="evidence" value="ECO:0007669"/>
    <property type="project" value="UniProtKB-ARBA"/>
</dbReference>
<dbReference type="Proteomes" id="UP001163152">
    <property type="component" value="Chromosome"/>
</dbReference>
<proteinExistence type="predicted"/>
<dbReference type="SUPFAM" id="SSF51197">
    <property type="entry name" value="Clavaminate synthase-like"/>
    <property type="match status" value="1"/>
</dbReference>
<dbReference type="PANTHER" id="PTHR20883:SF48">
    <property type="entry name" value="ECTOINE DIOXYGENASE"/>
    <property type="match status" value="1"/>
</dbReference>
<dbReference type="KEGG" id="tsin:OXH18_17685"/>
<accession>A0A9E8ZBP6</accession>
<dbReference type="RefSeq" id="WP_268608475.1">
    <property type="nucleotide sequence ID" value="NZ_CP113797.1"/>
</dbReference>
<protein>
    <submittedName>
        <fullName evidence="1">Phytanoyl-CoA dioxygenase family protein</fullName>
    </submittedName>
</protein>
<keyword evidence="2" id="KW-1185">Reference proteome</keyword>
<dbReference type="EMBL" id="CP113797">
    <property type="protein sequence ID" value="WAL58994.1"/>
    <property type="molecule type" value="Genomic_DNA"/>
</dbReference>
<dbReference type="Gene3D" id="2.60.120.620">
    <property type="entry name" value="q2cbj1_9rhob like domain"/>
    <property type="match status" value="1"/>
</dbReference>
<sequence>MSLITSDQIEQFHRDGFLVVRNLMNPARMQRLADRVESLFAGNFETGVYPDEWYWNPRLGLPGASGQMSNVWKSDRAFASVVFSAELAEISASLGGWSGTRVLTDSLWMKPYGASETTHHQDSMYCHYHTPQDLVICWLALSPAMPGASTIEYVPGSHRWTLSQTVAEFHATSRGYRSEMEQAAKRAGIETPTVLQLSLNPGDCAFHHGHMWHGSGKNLKPNFLRRSLVISHIPSTARFKSTGTYVPGGYLPGRYKRFGDDTMDESFFPIAWQQDGYRTPFLQNYCLQENDLDEDDREQAWIIGESQNHALSTY</sequence>
<reference evidence="1" key="1">
    <citation type="submission" date="2022-12" db="EMBL/GenBank/DDBJ databases">
        <title>Polyphasic identification of a Novel Hot-Spring Cyanobacterium Ocullathermofonsia sinensis gen nov. sp. nov. and Genomic Insights on its Adaptations to the Thermal Habitat.</title>
        <authorList>
            <person name="Daroch M."/>
            <person name="Tang J."/>
            <person name="Jiang Y."/>
        </authorList>
    </citation>
    <scope>NUCLEOTIDE SEQUENCE</scope>
    <source>
        <strain evidence="1">PKUAC-SCTA174</strain>
    </source>
</reference>
<evidence type="ECO:0000313" key="2">
    <source>
        <dbReference type="Proteomes" id="UP001163152"/>
    </source>
</evidence>
<dbReference type="AlphaFoldDB" id="A0A9E8ZBP6"/>
<gene>
    <name evidence="1" type="ORF">OXH18_17685</name>
</gene>